<dbReference type="GO" id="GO:0000105">
    <property type="term" value="P:L-histidine biosynthetic process"/>
    <property type="evidence" value="ECO:0007669"/>
    <property type="project" value="UniProtKB-UniRule"/>
</dbReference>
<keyword evidence="10" id="KW-0963">Cytoplasm</keyword>
<dbReference type="GO" id="GO:0005737">
    <property type="term" value="C:cytoplasm"/>
    <property type="evidence" value="ECO:0007669"/>
    <property type="project" value="UniProtKB-SubCell"/>
</dbReference>
<keyword evidence="7 10" id="KW-0456">Lyase</keyword>
<dbReference type="SUPFAM" id="SSF52317">
    <property type="entry name" value="Class I glutamine amidotransferase-like"/>
    <property type="match status" value="1"/>
</dbReference>
<keyword evidence="14" id="KW-1185">Reference proteome</keyword>
<dbReference type="PANTHER" id="PTHR42701">
    <property type="entry name" value="IMIDAZOLE GLYCEROL PHOSPHATE SYNTHASE SUBUNIT HISH"/>
    <property type="match status" value="1"/>
</dbReference>
<dbReference type="EMBL" id="CP018180">
    <property type="protein sequence ID" value="AUJ32577.1"/>
    <property type="molecule type" value="Genomic_DNA"/>
</dbReference>
<dbReference type="PIRSF" id="PIRSF000495">
    <property type="entry name" value="Amidotransf_hisH"/>
    <property type="match status" value="1"/>
</dbReference>
<dbReference type="GO" id="GO:0000107">
    <property type="term" value="F:imidazoleglycerol-phosphate synthase activity"/>
    <property type="evidence" value="ECO:0007669"/>
    <property type="project" value="UniProtKB-UniRule"/>
</dbReference>
<dbReference type="InterPro" id="IPR029062">
    <property type="entry name" value="Class_I_gatase-like"/>
</dbReference>
<dbReference type="EC" id="4.3.2.10" evidence="10"/>
<name>A0A3S6R1W8_9LACO</name>
<dbReference type="HAMAP" id="MF_00278">
    <property type="entry name" value="HisH"/>
    <property type="match status" value="1"/>
</dbReference>
<dbReference type="RefSeq" id="WP_148126895.1">
    <property type="nucleotide sequence ID" value="NZ_CP018180.1"/>
</dbReference>
<evidence type="ECO:0000259" key="12">
    <source>
        <dbReference type="Pfam" id="PF00117"/>
    </source>
</evidence>
<dbReference type="Proteomes" id="UP000324497">
    <property type="component" value="Chromosome"/>
</dbReference>
<feature type="domain" description="Glutamine amidotransferase" evidence="12">
    <location>
        <begin position="3"/>
        <end position="188"/>
    </location>
</feature>
<gene>
    <name evidence="10" type="primary">hisH</name>
    <name evidence="13" type="ORF">BSQ50_08545</name>
</gene>
<dbReference type="InterPro" id="IPR010139">
    <property type="entry name" value="Imidazole-glycPsynth_HisH"/>
</dbReference>
<evidence type="ECO:0000256" key="4">
    <source>
        <dbReference type="ARBA" id="ARBA00022801"/>
    </source>
</evidence>
<dbReference type="PANTHER" id="PTHR42701:SF1">
    <property type="entry name" value="IMIDAZOLE GLYCEROL PHOSPHATE SYNTHASE SUBUNIT HISH"/>
    <property type="match status" value="1"/>
</dbReference>
<protein>
    <recommendedName>
        <fullName evidence="10">Imidazole glycerol phosphate synthase subunit HisH</fullName>
        <ecNumber evidence="10">4.3.2.10</ecNumber>
    </recommendedName>
    <alternativeName>
        <fullName evidence="10">IGP synthase glutaminase subunit</fullName>
        <ecNumber evidence="10">3.5.1.2</ecNumber>
    </alternativeName>
    <alternativeName>
        <fullName evidence="10">IGP synthase subunit HisH</fullName>
    </alternativeName>
    <alternativeName>
        <fullName evidence="10">ImGP synthase subunit HisH</fullName>
        <shortName evidence="10">IGPS subunit HisH</shortName>
    </alternativeName>
</protein>
<organism evidence="13 14">
    <name type="scientific">Liquorilactobacillus nagelii</name>
    <dbReference type="NCBI Taxonomy" id="82688"/>
    <lineage>
        <taxon>Bacteria</taxon>
        <taxon>Bacillati</taxon>
        <taxon>Bacillota</taxon>
        <taxon>Bacilli</taxon>
        <taxon>Lactobacillales</taxon>
        <taxon>Lactobacillaceae</taxon>
        <taxon>Liquorilactobacillus</taxon>
    </lineage>
</organism>
<feature type="active site" description="Nucleophile" evidence="10 11">
    <location>
        <position position="79"/>
    </location>
</feature>
<evidence type="ECO:0000256" key="9">
    <source>
        <dbReference type="ARBA" id="ARBA00049534"/>
    </source>
</evidence>
<dbReference type="CDD" id="cd01748">
    <property type="entry name" value="GATase1_IGP_Synthase"/>
    <property type="match status" value="1"/>
</dbReference>
<dbReference type="AlphaFoldDB" id="A0A3S6R1W8"/>
<comment type="function">
    <text evidence="10">IGPS catalyzes the conversion of PRFAR and glutamine to IGP, AICAR and glutamate. The HisH subunit catalyzes the hydrolysis of glutamine to glutamate and ammonia as part of the synthesis of IGP and AICAR. The resulting ammonia molecule is channeled to the active site of HisF.</text>
</comment>
<evidence type="ECO:0000256" key="11">
    <source>
        <dbReference type="PIRSR" id="PIRSR000495-1"/>
    </source>
</evidence>
<sequence length="203" mass="22487">MLVIIDYDAGNTYNVKKAFDYLKIPTTLTADPQQIKNCDGMILPGVGAFGPAMATLQERGLANLIKHEALAGKPLLGICLGMQMLFENSTEYGNHAGLGLIPGKVVAFPTETNYRVPQMGWNQNQLLQSKKDFDFLANEYTYFVHSYYVKCDLKYIVTAADYGVQVPALVRRQQIYGTQFHPEKSGAVGLRVLQTFAQKAVAK</sequence>
<evidence type="ECO:0000256" key="7">
    <source>
        <dbReference type="ARBA" id="ARBA00023239"/>
    </source>
</evidence>
<evidence type="ECO:0000256" key="8">
    <source>
        <dbReference type="ARBA" id="ARBA00047838"/>
    </source>
</evidence>
<reference evidence="13 14" key="1">
    <citation type="submission" date="2016-11" db="EMBL/GenBank/DDBJ databases">
        <title>Interaction between Lactobacillus species and yeast in water kefir.</title>
        <authorList>
            <person name="Behr J."/>
            <person name="Xu D."/>
            <person name="Vogel R.F."/>
        </authorList>
    </citation>
    <scope>NUCLEOTIDE SEQUENCE [LARGE SCALE GENOMIC DNA]</scope>
    <source>
        <strain evidence="13 14">TMW 1.1827</strain>
    </source>
</reference>
<dbReference type="UniPathway" id="UPA00031">
    <property type="reaction ID" value="UER00010"/>
</dbReference>
<comment type="subcellular location">
    <subcellularLocation>
        <location evidence="10">Cytoplasm</location>
    </subcellularLocation>
</comment>
<evidence type="ECO:0000256" key="5">
    <source>
        <dbReference type="ARBA" id="ARBA00022962"/>
    </source>
</evidence>
<dbReference type="Pfam" id="PF00117">
    <property type="entry name" value="GATase"/>
    <property type="match status" value="1"/>
</dbReference>
<keyword evidence="6 10" id="KW-0368">Histidine biosynthesis</keyword>
<feature type="active site" evidence="10 11">
    <location>
        <position position="181"/>
    </location>
</feature>
<feature type="active site" evidence="10 11">
    <location>
        <position position="183"/>
    </location>
</feature>
<evidence type="ECO:0000313" key="14">
    <source>
        <dbReference type="Proteomes" id="UP000324497"/>
    </source>
</evidence>
<evidence type="ECO:0000256" key="3">
    <source>
        <dbReference type="ARBA" id="ARBA00022605"/>
    </source>
</evidence>
<accession>A0A3S6R1W8</accession>
<comment type="pathway">
    <text evidence="1 10">Amino-acid biosynthesis; L-histidine biosynthesis; L-histidine from 5-phospho-alpha-D-ribose 1-diphosphate: step 5/9.</text>
</comment>
<comment type="subunit">
    <text evidence="2 10">Heterodimer of HisH and HisF.</text>
</comment>
<dbReference type="PRINTS" id="PR00097">
    <property type="entry name" value="ANTSNTHASEII"/>
</dbReference>
<dbReference type="KEGG" id="lng:BSQ50_08545"/>
<dbReference type="PROSITE" id="PS51273">
    <property type="entry name" value="GATASE_TYPE_1"/>
    <property type="match status" value="1"/>
</dbReference>
<comment type="catalytic activity">
    <reaction evidence="9 10">
        <text>L-glutamine + H2O = L-glutamate + NH4(+)</text>
        <dbReference type="Rhea" id="RHEA:15889"/>
        <dbReference type="ChEBI" id="CHEBI:15377"/>
        <dbReference type="ChEBI" id="CHEBI:28938"/>
        <dbReference type="ChEBI" id="CHEBI:29985"/>
        <dbReference type="ChEBI" id="CHEBI:58359"/>
        <dbReference type="EC" id="3.5.1.2"/>
    </reaction>
</comment>
<keyword evidence="3 10" id="KW-0028">Amino-acid biosynthesis</keyword>
<dbReference type="GO" id="GO:0016829">
    <property type="term" value="F:lyase activity"/>
    <property type="evidence" value="ECO:0007669"/>
    <property type="project" value="UniProtKB-KW"/>
</dbReference>
<dbReference type="InterPro" id="IPR017926">
    <property type="entry name" value="GATASE"/>
</dbReference>
<dbReference type="GO" id="GO:0004359">
    <property type="term" value="F:glutaminase activity"/>
    <property type="evidence" value="ECO:0007669"/>
    <property type="project" value="UniProtKB-EC"/>
</dbReference>
<dbReference type="NCBIfam" id="TIGR01855">
    <property type="entry name" value="IMP_synth_hisH"/>
    <property type="match status" value="1"/>
</dbReference>
<evidence type="ECO:0000256" key="10">
    <source>
        <dbReference type="HAMAP-Rule" id="MF_00278"/>
    </source>
</evidence>
<proteinExistence type="inferred from homology"/>
<evidence type="ECO:0000256" key="1">
    <source>
        <dbReference type="ARBA" id="ARBA00005091"/>
    </source>
</evidence>
<evidence type="ECO:0000256" key="6">
    <source>
        <dbReference type="ARBA" id="ARBA00023102"/>
    </source>
</evidence>
<comment type="catalytic activity">
    <reaction evidence="8 10">
        <text>5-[(5-phospho-1-deoxy-D-ribulos-1-ylimino)methylamino]-1-(5-phospho-beta-D-ribosyl)imidazole-4-carboxamide + L-glutamine = D-erythro-1-(imidazol-4-yl)glycerol 3-phosphate + 5-amino-1-(5-phospho-beta-D-ribosyl)imidazole-4-carboxamide + L-glutamate + H(+)</text>
        <dbReference type="Rhea" id="RHEA:24793"/>
        <dbReference type="ChEBI" id="CHEBI:15378"/>
        <dbReference type="ChEBI" id="CHEBI:29985"/>
        <dbReference type="ChEBI" id="CHEBI:58278"/>
        <dbReference type="ChEBI" id="CHEBI:58359"/>
        <dbReference type="ChEBI" id="CHEBI:58475"/>
        <dbReference type="ChEBI" id="CHEBI:58525"/>
        <dbReference type="EC" id="4.3.2.10"/>
    </reaction>
</comment>
<keyword evidence="5 10" id="KW-0315">Glutamine amidotransferase</keyword>
<keyword evidence="4 10" id="KW-0378">Hydrolase</keyword>
<evidence type="ECO:0000313" key="13">
    <source>
        <dbReference type="EMBL" id="AUJ32577.1"/>
    </source>
</evidence>
<dbReference type="EC" id="3.5.1.2" evidence="10"/>
<evidence type="ECO:0000256" key="2">
    <source>
        <dbReference type="ARBA" id="ARBA00011152"/>
    </source>
</evidence>
<dbReference type="Gene3D" id="3.40.50.880">
    <property type="match status" value="1"/>
</dbReference>
<dbReference type="PROSITE" id="PS51274">
    <property type="entry name" value="GATASE_COBBQ"/>
    <property type="match status" value="1"/>
</dbReference>